<dbReference type="Pfam" id="PF01757">
    <property type="entry name" value="Acyl_transf_3"/>
    <property type="match status" value="1"/>
</dbReference>
<evidence type="ECO:0000256" key="1">
    <source>
        <dbReference type="SAM" id="Phobius"/>
    </source>
</evidence>
<dbReference type="GO" id="GO:0009103">
    <property type="term" value="P:lipopolysaccharide biosynthetic process"/>
    <property type="evidence" value="ECO:0007669"/>
    <property type="project" value="TreeGrafter"/>
</dbReference>
<dbReference type="InterPro" id="IPR050879">
    <property type="entry name" value="Acyltransferase_3"/>
</dbReference>
<name>A0A511JBY1_9CELL</name>
<feature type="transmembrane region" description="Helical" evidence="1">
    <location>
        <begin position="163"/>
        <end position="181"/>
    </location>
</feature>
<dbReference type="AlphaFoldDB" id="A0A511JBY1"/>
<feature type="transmembrane region" description="Helical" evidence="1">
    <location>
        <begin position="387"/>
        <end position="408"/>
    </location>
</feature>
<organism evidence="4 5">
    <name type="scientific">Cellulomonas composti</name>
    <dbReference type="NCBI Taxonomy" id="266130"/>
    <lineage>
        <taxon>Bacteria</taxon>
        <taxon>Bacillati</taxon>
        <taxon>Actinomycetota</taxon>
        <taxon>Actinomycetes</taxon>
        <taxon>Micrococcales</taxon>
        <taxon>Cellulomonadaceae</taxon>
        <taxon>Cellulomonas</taxon>
    </lineage>
</organism>
<dbReference type="GO" id="GO:0016747">
    <property type="term" value="F:acyltransferase activity, transferring groups other than amino-acyl groups"/>
    <property type="evidence" value="ECO:0007669"/>
    <property type="project" value="InterPro"/>
</dbReference>
<proteinExistence type="predicted"/>
<evidence type="ECO:0000313" key="5">
    <source>
        <dbReference type="Proteomes" id="UP000321720"/>
    </source>
</evidence>
<feature type="domain" description="Acyltransferase 3" evidence="2">
    <location>
        <begin position="26"/>
        <end position="364"/>
    </location>
</feature>
<dbReference type="InterPro" id="IPR043968">
    <property type="entry name" value="SGNH"/>
</dbReference>
<keyword evidence="1" id="KW-0812">Transmembrane</keyword>
<protein>
    <submittedName>
        <fullName evidence="4">Acyltransferase</fullName>
    </submittedName>
</protein>
<feature type="domain" description="SGNH" evidence="3">
    <location>
        <begin position="467"/>
        <end position="679"/>
    </location>
</feature>
<dbReference type="GO" id="GO:0016020">
    <property type="term" value="C:membrane"/>
    <property type="evidence" value="ECO:0007669"/>
    <property type="project" value="TreeGrafter"/>
</dbReference>
<evidence type="ECO:0000313" key="4">
    <source>
        <dbReference type="EMBL" id="GEL95484.1"/>
    </source>
</evidence>
<feature type="transmembrane region" description="Helical" evidence="1">
    <location>
        <begin position="232"/>
        <end position="250"/>
    </location>
</feature>
<feature type="transmembrane region" description="Helical" evidence="1">
    <location>
        <begin position="193"/>
        <end position="212"/>
    </location>
</feature>
<feature type="transmembrane region" description="Helical" evidence="1">
    <location>
        <begin position="283"/>
        <end position="303"/>
    </location>
</feature>
<evidence type="ECO:0000259" key="2">
    <source>
        <dbReference type="Pfam" id="PF01757"/>
    </source>
</evidence>
<sequence length="693" mass="73459">MTSAIPEAVAVSAPPGGGRAYLRRDVQGLRAVAVLAVIADHVVGWPHGGFVGVDVFFVISGYLITGLLLREHARTDSISFTGFYARRVRRIMPNALLTLVTTVAATAVLVGGTRLVETVKDAVAAALTVVNWRFATQGTDYFAQGLPPSPVQHFWSLSVEEQFYFVWPWLMLALLAAAARWSAGRSGRVRRGWLLGSAMGVVVAVSFLWALRQTAHEPSFAYFSTLTRIWELGAGALAAIAGVPVARWFVRHPQWWRAVLAWIGIAGILVSLVVVSADGGFPAPWALLPVAATTLVIVAGEGAGVRGPWVLTNGPMNYVGDASYSLYLWHWPVVVLLPTLVAATSPWFVPLALAVATVLALSAYHLVENPVRHLGRPRPDGRRVRAWPPVAAALAIACVVVLTCTGTAQALRSSVAHPDVSSSAQRRACWGAAELARPRACEDVVFAGPVRPAPADAKDDTGGAYDCYAPAGADSRSCILGDPRGDVRVALVGNSHAAAMIPAIAPEAKARGWRLVVFVGNGCALSTDIGGGCIPTGKVMKRALLDDPEPFDLVITTTSRSASGADNLGRIPGMSNMMNKLEKRGTEVVALSDGPIVSQDALACVARIGADLDECAMPYDEAFAVTDPLLLATEQAPEATYLDITDLYCVDGRCPVVIGNVLAYRDTAGHVTFTYSTTMGRFVGARIDEAVSL</sequence>
<dbReference type="InterPro" id="IPR002656">
    <property type="entry name" value="Acyl_transf_3_dom"/>
</dbReference>
<reference evidence="4 5" key="1">
    <citation type="submission" date="2019-07" db="EMBL/GenBank/DDBJ databases">
        <title>Whole genome shotgun sequence of Cellulomonas composti NBRC 100758.</title>
        <authorList>
            <person name="Hosoyama A."/>
            <person name="Uohara A."/>
            <person name="Ohji S."/>
            <person name="Ichikawa N."/>
        </authorList>
    </citation>
    <scope>NUCLEOTIDE SEQUENCE [LARGE SCALE GENOMIC DNA]</scope>
    <source>
        <strain evidence="4 5">NBRC 100758</strain>
    </source>
</reference>
<keyword evidence="1" id="KW-0472">Membrane</keyword>
<evidence type="ECO:0000259" key="3">
    <source>
        <dbReference type="Pfam" id="PF19040"/>
    </source>
</evidence>
<dbReference type="Pfam" id="PF19040">
    <property type="entry name" value="SGNH"/>
    <property type="match status" value="1"/>
</dbReference>
<feature type="transmembrane region" description="Helical" evidence="1">
    <location>
        <begin position="91"/>
        <end position="110"/>
    </location>
</feature>
<dbReference type="PANTHER" id="PTHR23028">
    <property type="entry name" value="ACETYLTRANSFERASE"/>
    <property type="match status" value="1"/>
</dbReference>
<dbReference type="PANTHER" id="PTHR23028:SF53">
    <property type="entry name" value="ACYL_TRANSF_3 DOMAIN-CONTAINING PROTEIN"/>
    <property type="match status" value="1"/>
</dbReference>
<keyword evidence="5" id="KW-1185">Reference proteome</keyword>
<comment type="caution">
    <text evidence="4">The sequence shown here is derived from an EMBL/GenBank/DDBJ whole genome shotgun (WGS) entry which is preliminary data.</text>
</comment>
<feature type="transmembrane region" description="Helical" evidence="1">
    <location>
        <begin position="347"/>
        <end position="367"/>
    </location>
</feature>
<keyword evidence="4" id="KW-0012">Acyltransferase</keyword>
<feature type="transmembrane region" description="Helical" evidence="1">
    <location>
        <begin position="324"/>
        <end position="341"/>
    </location>
</feature>
<gene>
    <name evidence="4" type="ORF">CCO02nite_21420</name>
</gene>
<accession>A0A511JBY1</accession>
<feature type="transmembrane region" description="Helical" evidence="1">
    <location>
        <begin position="51"/>
        <end position="70"/>
    </location>
</feature>
<keyword evidence="4" id="KW-0808">Transferase</keyword>
<dbReference type="Proteomes" id="UP000321720">
    <property type="component" value="Unassembled WGS sequence"/>
</dbReference>
<keyword evidence="1" id="KW-1133">Transmembrane helix</keyword>
<dbReference type="RefSeq" id="WP_186812670.1">
    <property type="nucleotide sequence ID" value="NZ_BJWG01000009.1"/>
</dbReference>
<feature type="transmembrane region" description="Helical" evidence="1">
    <location>
        <begin position="259"/>
        <end position="277"/>
    </location>
</feature>
<dbReference type="EMBL" id="BJWG01000009">
    <property type="protein sequence ID" value="GEL95484.1"/>
    <property type="molecule type" value="Genomic_DNA"/>
</dbReference>